<keyword evidence="2" id="KW-0813">Transport</keyword>
<reference evidence="6" key="1">
    <citation type="submission" date="2016-10" db="EMBL/GenBank/DDBJ databases">
        <authorList>
            <person name="de Groot N.N."/>
        </authorList>
    </citation>
    <scope>NUCLEOTIDE SEQUENCE</scope>
</reference>
<name>A0A1W1BEE1_9ZZZZ</name>
<dbReference type="Pfam" id="PF00005">
    <property type="entry name" value="ABC_tran"/>
    <property type="match status" value="1"/>
</dbReference>
<dbReference type="SUPFAM" id="SSF52540">
    <property type="entry name" value="P-loop containing nucleoside triphosphate hydrolases"/>
    <property type="match status" value="1"/>
</dbReference>
<keyword evidence="4" id="KW-0067">ATP-binding</keyword>
<dbReference type="PROSITE" id="PS50893">
    <property type="entry name" value="ABC_TRANSPORTER_2"/>
    <property type="match status" value="1"/>
</dbReference>
<dbReference type="InterPro" id="IPR017871">
    <property type="entry name" value="ABC_transporter-like_CS"/>
</dbReference>
<keyword evidence="3" id="KW-0547">Nucleotide-binding</keyword>
<dbReference type="InterPro" id="IPR003439">
    <property type="entry name" value="ABC_transporter-like_ATP-bd"/>
</dbReference>
<dbReference type="InterPro" id="IPR027417">
    <property type="entry name" value="P-loop_NTPase"/>
</dbReference>
<protein>
    <submittedName>
        <fullName evidence="6">Putative ABC transporter ATP binding protein</fullName>
    </submittedName>
</protein>
<feature type="domain" description="ABC transporter" evidence="5">
    <location>
        <begin position="4"/>
        <end position="215"/>
    </location>
</feature>
<dbReference type="CDD" id="cd03255">
    <property type="entry name" value="ABC_MJ0796_LolCDE_FtsE"/>
    <property type="match status" value="1"/>
</dbReference>
<proteinExistence type="inferred from homology"/>
<dbReference type="InterPro" id="IPR017911">
    <property type="entry name" value="MacB-like_ATP-bd"/>
</dbReference>
<sequence>MSHFLLEASNVSHSFDYPLFTHIDFKIAPKQSVAIVGRSGSGKSTLLHIFSTFMQPNEGSVSLLEHDLYSLSDESIESLRRYDVGIIFQFHYLFKGMSALENIEVATMLSEEKIDERILEKLQIIHLMQHKTSELSGGEQQRVSIARVLCKKPRIIFADEPTGNLDKETAVLVMEVLNDYIQTHDAALVLVTHDESMAERCDKIYRLEEKMLKEL</sequence>
<organism evidence="6">
    <name type="scientific">hydrothermal vent metagenome</name>
    <dbReference type="NCBI Taxonomy" id="652676"/>
    <lineage>
        <taxon>unclassified sequences</taxon>
        <taxon>metagenomes</taxon>
        <taxon>ecological metagenomes</taxon>
    </lineage>
</organism>
<evidence type="ECO:0000259" key="5">
    <source>
        <dbReference type="PROSITE" id="PS50893"/>
    </source>
</evidence>
<dbReference type="InterPro" id="IPR003593">
    <property type="entry name" value="AAA+_ATPase"/>
</dbReference>
<dbReference type="AlphaFoldDB" id="A0A1W1BEE1"/>
<evidence type="ECO:0000256" key="3">
    <source>
        <dbReference type="ARBA" id="ARBA00022741"/>
    </source>
</evidence>
<gene>
    <name evidence="6" type="ORF">MNB_SV-8-806</name>
</gene>
<dbReference type="Gene3D" id="3.40.50.300">
    <property type="entry name" value="P-loop containing nucleotide triphosphate hydrolases"/>
    <property type="match status" value="1"/>
</dbReference>
<dbReference type="PROSITE" id="PS00211">
    <property type="entry name" value="ABC_TRANSPORTER_1"/>
    <property type="match status" value="1"/>
</dbReference>
<dbReference type="PANTHER" id="PTHR42798">
    <property type="entry name" value="LIPOPROTEIN-RELEASING SYSTEM ATP-BINDING PROTEIN LOLD"/>
    <property type="match status" value="1"/>
</dbReference>
<comment type="similarity">
    <text evidence="1">Belongs to the ABC transporter superfamily.</text>
</comment>
<dbReference type="PANTHER" id="PTHR42798:SF2">
    <property type="entry name" value="ABC TRANSPORTER ATP-BINDING PROTEIN MG467-RELATED"/>
    <property type="match status" value="1"/>
</dbReference>
<evidence type="ECO:0000256" key="4">
    <source>
        <dbReference type="ARBA" id="ARBA00022840"/>
    </source>
</evidence>
<evidence type="ECO:0000256" key="2">
    <source>
        <dbReference type="ARBA" id="ARBA00022448"/>
    </source>
</evidence>
<evidence type="ECO:0000256" key="1">
    <source>
        <dbReference type="ARBA" id="ARBA00005417"/>
    </source>
</evidence>
<dbReference type="GO" id="GO:0005524">
    <property type="term" value="F:ATP binding"/>
    <property type="evidence" value="ECO:0007669"/>
    <property type="project" value="UniProtKB-KW"/>
</dbReference>
<evidence type="ECO:0000313" key="6">
    <source>
        <dbReference type="EMBL" id="SFV51855.1"/>
    </source>
</evidence>
<dbReference type="EMBL" id="FPHD01000015">
    <property type="protein sequence ID" value="SFV51855.1"/>
    <property type="molecule type" value="Genomic_DNA"/>
</dbReference>
<accession>A0A1W1BEE1</accession>
<dbReference type="GO" id="GO:0016887">
    <property type="term" value="F:ATP hydrolysis activity"/>
    <property type="evidence" value="ECO:0007669"/>
    <property type="project" value="InterPro"/>
</dbReference>
<dbReference type="SMART" id="SM00382">
    <property type="entry name" value="AAA"/>
    <property type="match status" value="1"/>
</dbReference>